<dbReference type="PANTHER" id="PTHR23081:SF36">
    <property type="entry name" value="RNA POLYMERASE II SUBUNIT A C-TERMINAL DOMAIN PHOSPHATASE"/>
    <property type="match status" value="1"/>
</dbReference>
<comment type="function">
    <text evidence="6">This promotes the activity of RNA polymerase II.</text>
</comment>
<dbReference type="PROSITE" id="PS50969">
    <property type="entry name" value="FCP1"/>
    <property type="match status" value="1"/>
</dbReference>
<comment type="catalytic activity">
    <reaction evidence="4 6">
        <text>O-phospho-L-seryl-[protein] + H2O = L-seryl-[protein] + phosphate</text>
        <dbReference type="Rhea" id="RHEA:20629"/>
        <dbReference type="Rhea" id="RHEA-COMP:9863"/>
        <dbReference type="Rhea" id="RHEA-COMP:11604"/>
        <dbReference type="ChEBI" id="CHEBI:15377"/>
        <dbReference type="ChEBI" id="CHEBI:29999"/>
        <dbReference type="ChEBI" id="CHEBI:43474"/>
        <dbReference type="ChEBI" id="CHEBI:83421"/>
        <dbReference type="EC" id="3.1.3.16"/>
    </reaction>
</comment>
<feature type="compositionally biased region" description="Acidic residues" evidence="7">
    <location>
        <begin position="567"/>
        <end position="583"/>
    </location>
</feature>
<sequence length="615" mass="69729">MDVHFSADEPPGCTVKVRKVTEGSYVLSQKPIIEFNRPDGSLGQVLATSEGVVQFSAAIHKGKELTHGDVVAKLTPCAHHIVIKELCATCGADLKLDQAEETTQAPGSGKANASVSMIHHVPELRITNELAMEICTQDREHMIKARKLILLVDLDQTIIHTTNRPHGADIESNPEIVSFRLYGGVHYTKLRPYTRDFLENISRLYEMHIVTYGQREYAHKIANIIDPDERYFGQRILSRDELRSAQFKSVNLEALFPRGDLRSMIAIIDDRADVWRYSEALIQVKPYRFFKEVGDINAPASGEEPVAALAVNDDDHILEHTERALTQIHQAFYRNYDEKGGEIKDLKVIIKYLKSQVLRNLTICLSGVIPTQYKEQKREHESQVYRLCDQFGAKLVDEVTPEITHLVAVQWGTKKVHEARKLKKPIVTPGWIYACVEMWLKVDEKEFELTAENSPKSSGEAIGRAVLGVGVNDLAPIGKEDVKNMYDEVDELCGDDGDSDDSDGKEDSNDGQTEPIPTVSKPVEVPPQAKVTRKRTRQLLFRDEIYRDGAYEEDDLDEQAKQLREQEGEELDEDDNEGIDYDDVERFIHRHDDDNDEDDSDLDDMVDELEHQLNQ</sequence>
<dbReference type="InterPro" id="IPR001357">
    <property type="entry name" value="BRCT_dom"/>
</dbReference>
<dbReference type="AlphaFoldDB" id="A0AA36D036"/>
<feature type="domain" description="FCP1 homology" evidence="9">
    <location>
        <begin position="143"/>
        <end position="309"/>
    </location>
</feature>
<evidence type="ECO:0000256" key="3">
    <source>
        <dbReference type="ARBA" id="ARBA00023242"/>
    </source>
</evidence>
<evidence type="ECO:0000256" key="5">
    <source>
        <dbReference type="ARBA" id="ARBA00048336"/>
    </source>
</evidence>
<dbReference type="Gene3D" id="3.40.50.1000">
    <property type="entry name" value="HAD superfamily/HAD-like"/>
    <property type="match status" value="1"/>
</dbReference>
<name>A0AA36D036_9BILA</name>
<evidence type="ECO:0000259" key="8">
    <source>
        <dbReference type="PROSITE" id="PS50172"/>
    </source>
</evidence>
<keyword evidence="3 6" id="KW-0539">Nucleus</keyword>
<dbReference type="SUPFAM" id="SSF56784">
    <property type="entry name" value="HAD-like"/>
    <property type="match status" value="1"/>
</dbReference>
<dbReference type="Gene3D" id="3.40.50.10190">
    <property type="entry name" value="BRCT domain"/>
    <property type="match status" value="1"/>
</dbReference>
<dbReference type="CDD" id="cd17729">
    <property type="entry name" value="BRCT_CTDP1"/>
    <property type="match status" value="1"/>
</dbReference>
<dbReference type="Pfam" id="PF03031">
    <property type="entry name" value="NIF"/>
    <property type="match status" value="1"/>
</dbReference>
<dbReference type="NCBIfam" id="TIGR02250">
    <property type="entry name" value="FCP1_euk"/>
    <property type="match status" value="1"/>
</dbReference>
<dbReference type="Gene3D" id="1.10.287.10">
    <property type="entry name" value="S15/NS1, RNA-binding"/>
    <property type="match status" value="1"/>
</dbReference>
<evidence type="ECO:0000256" key="7">
    <source>
        <dbReference type="SAM" id="MobiDB-lite"/>
    </source>
</evidence>
<feature type="domain" description="BRCT" evidence="8">
    <location>
        <begin position="353"/>
        <end position="449"/>
    </location>
</feature>
<feature type="region of interest" description="Disordered" evidence="7">
    <location>
        <begin position="490"/>
        <end position="615"/>
    </location>
</feature>
<dbReference type="PROSITE" id="PS50172">
    <property type="entry name" value="BRCT"/>
    <property type="match status" value="1"/>
</dbReference>
<evidence type="ECO:0000256" key="4">
    <source>
        <dbReference type="ARBA" id="ARBA00047761"/>
    </source>
</evidence>
<feature type="compositionally biased region" description="Basic and acidic residues" evidence="7">
    <location>
        <begin position="584"/>
        <end position="593"/>
    </location>
</feature>
<evidence type="ECO:0000313" key="11">
    <source>
        <dbReference type="Proteomes" id="UP001177023"/>
    </source>
</evidence>
<accession>A0AA36D036</accession>
<dbReference type="EC" id="3.1.3.16" evidence="6"/>
<evidence type="ECO:0000259" key="9">
    <source>
        <dbReference type="PROSITE" id="PS50969"/>
    </source>
</evidence>
<dbReference type="PANTHER" id="PTHR23081">
    <property type="entry name" value="RNA POLYMERASE II CTD PHOSPHATASE"/>
    <property type="match status" value="1"/>
</dbReference>
<keyword evidence="11" id="KW-1185">Reference proteome</keyword>
<dbReference type="Proteomes" id="UP001177023">
    <property type="component" value="Unassembled WGS sequence"/>
</dbReference>
<evidence type="ECO:0000256" key="2">
    <source>
        <dbReference type="ARBA" id="ARBA00022801"/>
    </source>
</evidence>
<comment type="caution">
    <text evidence="10">The sequence shown here is derived from an EMBL/GenBank/DDBJ whole genome shotgun (WGS) entry which is preliminary data.</text>
</comment>
<dbReference type="InterPro" id="IPR004274">
    <property type="entry name" value="FCP1_dom"/>
</dbReference>
<dbReference type="InterPro" id="IPR036420">
    <property type="entry name" value="BRCT_dom_sf"/>
</dbReference>
<dbReference type="Pfam" id="PF00533">
    <property type="entry name" value="BRCT"/>
    <property type="match status" value="1"/>
</dbReference>
<dbReference type="GO" id="GO:0005634">
    <property type="term" value="C:nucleus"/>
    <property type="evidence" value="ECO:0007669"/>
    <property type="project" value="UniProtKB-SubCell"/>
</dbReference>
<dbReference type="CDD" id="cd07521">
    <property type="entry name" value="HAD_FCP1-like"/>
    <property type="match status" value="1"/>
</dbReference>
<feature type="compositionally biased region" description="Acidic residues" evidence="7">
    <location>
        <begin position="490"/>
        <end position="504"/>
    </location>
</feature>
<dbReference type="EMBL" id="CATQJA010002651">
    <property type="protein sequence ID" value="CAJ0577508.1"/>
    <property type="molecule type" value="Genomic_DNA"/>
</dbReference>
<proteinExistence type="predicted"/>
<organism evidence="10 11">
    <name type="scientific">Mesorhabditis spiculigera</name>
    <dbReference type="NCBI Taxonomy" id="96644"/>
    <lineage>
        <taxon>Eukaryota</taxon>
        <taxon>Metazoa</taxon>
        <taxon>Ecdysozoa</taxon>
        <taxon>Nematoda</taxon>
        <taxon>Chromadorea</taxon>
        <taxon>Rhabditida</taxon>
        <taxon>Rhabditina</taxon>
        <taxon>Rhabditomorpha</taxon>
        <taxon>Rhabditoidea</taxon>
        <taxon>Rhabditidae</taxon>
        <taxon>Mesorhabditinae</taxon>
        <taxon>Mesorhabditis</taxon>
    </lineage>
</organism>
<dbReference type="InterPro" id="IPR039189">
    <property type="entry name" value="Fcp1"/>
</dbReference>
<keyword evidence="2 6" id="KW-0378">Hydrolase</keyword>
<gene>
    <name evidence="10" type="ORF">MSPICULIGERA_LOCUS15780</name>
</gene>
<protein>
    <recommendedName>
        <fullName evidence="6">RNA polymerase II subunit A C-terminal domain phosphatase</fullName>
        <ecNumber evidence="6">3.1.3.16</ecNumber>
    </recommendedName>
</protein>
<feature type="compositionally biased region" description="Basic and acidic residues" evidence="7">
    <location>
        <begin position="540"/>
        <end position="550"/>
    </location>
</feature>
<evidence type="ECO:0000313" key="10">
    <source>
        <dbReference type="EMBL" id="CAJ0577508.1"/>
    </source>
</evidence>
<dbReference type="SMART" id="SM00577">
    <property type="entry name" value="CPDc"/>
    <property type="match status" value="1"/>
</dbReference>
<dbReference type="SMART" id="SM00292">
    <property type="entry name" value="BRCT"/>
    <property type="match status" value="1"/>
</dbReference>
<evidence type="ECO:0000256" key="1">
    <source>
        <dbReference type="ARBA" id="ARBA00004123"/>
    </source>
</evidence>
<dbReference type="InterPro" id="IPR023214">
    <property type="entry name" value="HAD_sf"/>
</dbReference>
<dbReference type="InterPro" id="IPR011947">
    <property type="entry name" value="FCP1_euk"/>
</dbReference>
<dbReference type="GO" id="GO:0008420">
    <property type="term" value="F:RNA polymerase II CTD heptapeptide repeat phosphatase activity"/>
    <property type="evidence" value="ECO:0007669"/>
    <property type="project" value="UniProtKB-UniRule"/>
</dbReference>
<feature type="compositionally biased region" description="Acidic residues" evidence="7">
    <location>
        <begin position="594"/>
        <end position="607"/>
    </location>
</feature>
<comment type="subcellular location">
    <subcellularLocation>
        <location evidence="1 6">Nucleus</location>
    </subcellularLocation>
</comment>
<reference evidence="10" key="1">
    <citation type="submission" date="2023-06" db="EMBL/GenBank/DDBJ databases">
        <authorList>
            <person name="Delattre M."/>
        </authorList>
    </citation>
    <scope>NUCLEOTIDE SEQUENCE</scope>
    <source>
        <strain evidence="10">AF72</strain>
    </source>
</reference>
<dbReference type="InterPro" id="IPR036412">
    <property type="entry name" value="HAD-like_sf"/>
</dbReference>
<evidence type="ECO:0000256" key="6">
    <source>
        <dbReference type="RuleBase" id="RU366066"/>
    </source>
</evidence>
<comment type="catalytic activity">
    <reaction evidence="5 6">
        <text>O-phospho-L-threonyl-[protein] + H2O = L-threonyl-[protein] + phosphate</text>
        <dbReference type="Rhea" id="RHEA:47004"/>
        <dbReference type="Rhea" id="RHEA-COMP:11060"/>
        <dbReference type="Rhea" id="RHEA-COMP:11605"/>
        <dbReference type="ChEBI" id="CHEBI:15377"/>
        <dbReference type="ChEBI" id="CHEBI:30013"/>
        <dbReference type="ChEBI" id="CHEBI:43474"/>
        <dbReference type="ChEBI" id="CHEBI:61977"/>
        <dbReference type="EC" id="3.1.3.16"/>
    </reaction>
</comment>
<feature type="non-terminal residue" evidence="10">
    <location>
        <position position="615"/>
    </location>
</feature>
<dbReference type="SUPFAM" id="SSF52113">
    <property type="entry name" value="BRCT domain"/>
    <property type="match status" value="1"/>
</dbReference>